<accession>A0ABQ9UH11</accession>
<gene>
    <name evidence="2" type="ORF">P7K49_024892</name>
</gene>
<protein>
    <submittedName>
        <fullName evidence="2">Uncharacterized protein</fullName>
    </submittedName>
</protein>
<feature type="non-terminal residue" evidence="2">
    <location>
        <position position="1"/>
    </location>
</feature>
<reference evidence="2 3" key="1">
    <citation type="submission" date="2023-05" db="EMBL/GenBank/DDBJ databases">
        <title>B98-5 Cell Line De Novo Hybrid Assembly: An Optical Mapping Approach.</title>
        <authorList>
            <person name="Kananen K."/>
            <person name="Auerbach J.A."/>
            <person name="Kautto E."/>
            <person name="Blachly J.S."/>
        </authorList>
    </citation>
    <scope>NUCLEOTIDE SEQUENCE [LARGE SCALE GENOMIC DNA]</scope>
    <source>
        <strain evidence="2">B95-8</strain>
        <tissue evidence="2">Cell line</tissue>
    </source>
</reference>
<name>A0ABQ9UH11_SAGOE</name>
<keyword evidence="3" id="KW-1185">Reference proteome</keyword>
<evidence type="ECO:0000313" key="2">
    <source>
        <dbReference type="EMBL" id="KAK2095858.1"/>
    </source>
</evidence>
<feature type="region of interest" description="Disordered" evidence="1">
    <location>
        <begin position="1"/>
        <end position="33"/>
    </location>
</feature>
<proteinExistence type="predicted"/>
<dbReference type="Proteomes" id="UP001266305">
    <property type="component" value="Unassembled WGS sequence"/>
</dbReference>
<sequence length="90" mass="9868">MSEETGAYQKENLRAKDQLSSLGGAVGREQEETAEVRGKVQLLEDELRVIPLQVALLNRPPVHSWPLTARGPPNPKLELPTPLLSSLLSC</sequence>
<organism evidence="2 3">
    <name type="scientific">Saguinus oedipus</name>
    <name type="common">Cotton-top tamarin</name>
    <name type="synonym">Oedipomidas oedipus</name>
    <dbReference type="NCBI Taxonomy" id="9490"/>
    <lineage>
        <taxon>Eukaryota</taxon>
        <taxon>Metazoa</taxon>
        <taxon>Chordata</taxon>
        <taxon>Craniata</taxon>
        <taxon>Vertebrata</taxon>
        <taxon>Euteleostomi</taxon>
        <taxon>Mammalia</taxon>
        <taxon>Eutheria</taxon>
        <taxon>Euarchontoglires</taxon>
        <taxon>Primates</taxon>
        <taxon>Haplorrhini</taxon>
        <taxon>Platyrrhini</taxon>
        <taxon>Cebidae</taxon>
        <taxon>Callitrichinae</taxon>
        <taxon>Saguinus</taxon>
    </lineage>
</organism>
<dbReference type="EMBL" id="JASSZA010000012">
    <property type="protein sequence ID" value="KAK2095858.1"/>
    <property type="molecule type" value="Genomic_DNA"/>
</dbReference>
<evidence type="ECO:0000313" key="3">
    <source>
        <dbReference type="Proteomes" id="UP001266305"/>
    </source>
</evidence>
<evidence type="ECO:0000256" key="1">
    <source>
        <dbReference type="SAM" id="MobiDB-lite"/>
    </source>
</evidence>
<comment type="caution">
    <text evidence="2">The sequence shown here is derived from an EMBL/GenBank/DDBJ whole genome shotgun (WGS) entry which is preliminary data.</text>
</comment>